<accession>A0ABZ1ZVM6</accession>
<keyword evidence="2" id="KW-1133">Transmembrane helix</keyword>
<feature type="transmembrane region" description="Helical" evidence="2">
    <location>
        <begin position="171"/>
        <end position="191"/>
    </location>
</feature>
<feature type="region of interest" description="Disordered" evidence="1">
    <location>
        <begin position="1"/>
        <end position="30"/>
    </location>
</feature>
<keyword evidence="4" id="KW-1185">Reference proteome</keyword>
<feature type="transmembrane region" description="Helical" evidence="2">
    <location>
        <begin position="316"/>
        <end position="337"/>
    </location>
</feature>
<feature type="transmembrane region" description="Helical" evidence="2">
    <location>
        <begin position="203"/>
        <end position="225"/>
    </location>
</feature>
<feature type="transmembrane region" description="Helical" evidence="2">
    <location>
        <begin position="258"/>
        <end position="276"/>
    </location>
</feature>
<name>A0ABZ1ZVM6_STRAQ</name>
<dbReference type="Proteomes" id="UP001431926">
    <property type="component" value="Chromosome"/>
</dbReference>
<sequence length="347" mass="34797">MADTLPTAPRRRDNPRAGPTSPGPPVPRRPGWIRPVLLPVGVAVAIGAIFIGVYLSAFHAPAARDLPVAVVGTSAEAATAAGRLPDHLPDTFDVRALPDRGAARAAVEHGDVFAAYVPDGGKAELLLAGAHGPSVNALLTDVFGTVAEASGEQLTLVDAVPASDEDTRGLVVFYTTFGLVLAGYLFGIMTFQLGPGLTVRGRLGSLVTFGAVGGLAVAALVSAFGALPAPFLGIAGLVMLVATAVGASTMLLVRSSGVLGSSVAAVLFMTLGNATSGGSLPAEFLPGGLEPLSAVLPVGVGVRAVNGLAYFHGDGVISGVAVLTAWTAVAAGGLLLLERSRRNHTPG</sequence>
<organism evidence="3 4">
    <name type="scientific">Streptomyces anulatus</name>
    <name type="common">Streptomyces chrysomallus</name>
    <dbReference type="NCBI Taxonomy" id="1892"/>
    <lineage>
        <taxon>Bacteria</taxon>
        <taxon>Bacillati</taxon>
        <taxon>Actinomycetota</taxon>
        <taxon>Actinomycetes</taxon>
        <taxon>Kitasatosporales</taxon>
        <taxon>Streptomycetaceae</taxon>
        <taxon>Streptomyces</taxon>
    </lineage>
</organism>
<feature type="transmembrane region" description="Helical" evidence="2">
    <location>
        <begin position="231"/>
        <end position="253"/>
    </location>
</feature>
<keyword evidence="2" id="KW-0472">Membrane</keyword>
<dbReference type="RefSeq" id="WP_329359956.1">
    <property type="nucleotide sequence ID" value="NZ_CP109490.1"/>
</dbReference>
<evidence type="ECO:0000313" key="3">
    <source>
        <dbReference type="EMBL" id="WUX41888.1"/>
    </source>
</evidence>
<protein>
    <submittedName>
        <fullName evidence="3">ABC transporter permease</fullName>
    </submittedName>
</protein>
<feature type="transmembrane region" description="Helical" evidence="2">
    <location>
        <begin position="36"/>
        <end position="57"/>
    </location>
</feature>
<evidence type="ECO:0000256" key="2">
    <source>
        <dbReference type="SAM" id="Phobius"/>
    </source>
</evidence>
<gene>
    <name evidence="3" type="ORF">OG367_39220</name>
</gene>
<evidence type="ECO:0000313" key="4">
    <source>
        <dbReference type="Proteomes" id="UP001431926"/>
    </source>
</evidence>
<reference evidence="3" key="1">
    <citation type="submission" date="2022-10" db="EMBL/GenBank/DDBJ databases">
        <title>The complete genomes of actinobacterial strains from the NBC collection.</title>
        <authorList>
            <person name="Joergensen T.S."/>
            <person name="Alvarez Arevalo M."/>
            <person name="Sterndorff E.B."/>
            <person name="Faurdal D."/>
            <person name="Vuksanovic O."/>
            <person name="Mourched A.-S."/>
            <person name="Charusanti P."/>
            <person name="Shaw S."/>
            <person name="Blin K."/>
            <person name="Weber T."/>
        </authorList>
    </citation>
    <scope>NUCLEOTIDE SEQUENCE</scope>
    <source>
        <strain evidence="3">NBC_01436</strain>
    </source>
</reference>
<evidence type="ECO:0000256" key="1">
    <source>
        <dbReference type="SAM" id="MobiDB-lite"/>
    </source>
</evidence>
<keyword evidence="2" id="KW-0812">Transmembrane</keyword>
<proteinExistence type="predicted"/>
<dbReference type="EMBL" id="CP109491">
    <property type="protein sequence ID" value="WUX41888.1"/>
    <property type="molecule type" value="Genomic_DNA"/>
</dbReference>